<dbReference type="EMBL" id="AP011115">
    <property type="protein sequence ID" value="BAH55466.1"/>
    <property type="molecule type" value="Genomic_DNA"/>
</dbReference>
<proteinExistence type="predicted"/>
<dbReference type="STRING" id="632772.ROP_72190"/>
<protein>
    <submittedName>
        <fullName evidence="2">Putative lipoate-protein ligase</fullName>
    </submittedName>
</protein>
<dbReference type="Gene3D" id="3.30.930.10">
    <property type="entry name" value="Bira Bifunctional Protein, Domain 2"/>
    <property type="match status" value="1"/>
</dbReference>
<name>C1B655_RHOOB</name>
<reference evidence="2 3" key="1">
    <citation type="submission" date="2009-03" db="EMBL/GenBank/DDBJ databases">
        <title>Comparison of the complete genome sequences of Rhodococcus erythropolis PR4 and Rhodococcus opacus B4.</title>
        <authorList>
            <person name="Takarada H."/>
            <person name="Sekine M."/>
            <person name="Hosoyama A."/>
            <person name="Yamada R."/>
            <person name="Fujisawa T."/>
            <person name="Omata S."/>
            <person name="Shimizu A."/>
            <person name="Tsukatani N."/>
            <person name="Tanikawa S."/>
            <person name="Fujita N."/>
            <person name="Harayama S."/>
        </authorList>
    </citation>
    <scope>NUCLEOTIDE SEQUENCE [LARGE SCALE GENOMIC DNA]</scope>
    <source>
        <strain evidence="2 3">B4</strain>
    </source>
</reference>
<dbReference type="Proteomes" id="UP000002212">
    <property type="component" value="Chromosome"/>
</dbReference>
<dbReference type="GO" id="GO:0016874">
    <property type="term" value="F:ligase activity"/>
    <property type="evidence" value="ECO:0007669"/>
    <property type="project" value="UniProtKB-KW"/>
</dbReference>
<evidence type="ECO:0000313" key="2">
    <source>
        <dbReference type="EMBL" id="BAH55466.1"/>
    </source>
</evidence>
<organism evidence="2 3">
    <name type="scientific">Rhodococcus opacus (strain B4)</name>
    <dbReference type="NCBI Taxonomy" id="632772"/>
    <lineage>
        <taxon>Bacteria</taxon>
        <taxon>Bacillati</taxon>
        <taxon>Actinomycetota</taxon>
        <taxon>Actinomycetes</taxon>
        <taxon>Mycobacteriales</taxon>
        <taxon>Nocardiaceae</taxon>
        <taxon>Rhodococcus</taxon>
    </lineage>
</organism>
<accession>C1B655</accession>
<dbReference type="AlphaFoldDB" id="C1B655"/>
<dbReference type="KEGG" id="rop:ROP_72190"/>
<gene>
    <name evidence="2" type="ordered locus">ROP_72190</name>
</gene>
<dbReference type="HOGENOM" id="CLU_2002119_0_0_11"/>
<evidence type="ECO:0000256" key="1">
    <source>
        <dbReference type="SAM" id="MobiDB-lite"/>
    </source>
</evidence>
<evidence type="ECO:0000313" key="3">
    <source>
        <dbReference type="Proteomes" id="UP000002212"/>
    </source>
</evidence>
<feature type="region of interest" description="Disordered" evidence="1">
    <location>
        <begin position="1"/>
        <end position="37"/>
    </location>
</feature>
<keyword evidence="2" id="KW-0436">Ligase</keyword>
<dbReference type="SUPFAM" id="SSF55681">
    <property type="entry name" value="Class II aaRS and biotin synthetases"/>
    <property type="match status" value="1"/>
</dbReference>
<sequence length="124" mass="13448">MATAPCCPTSGVRRGPPHRTGGPTIRRSSRSTGADRLPWRRPGQLIVDVVRYVRGFDEALVSVCTDLGLECDRVEGRSGVQLPPALESGQWLPERKSAAIGVRVPARRGVALVRTQLPFGAHRI</sequence>
<dbReference type="InterPro" id="IPR045864">
    <property type="entry name" value="aa-tRNA-synth_II/BPL/LPL"/>
</dbReference>